<dbReference type="Proteomes" id="UP000007875">
    <property type="component" value="Unassembled WGS sequence"/>
</dbReference>
<proteinExistence type="predicted"/>
<protein>
    <submittedName>
        <fullName evidence="1">Uncharacterized protein</fullName>
    </submittedName>
</protein>
<keyword evidence="2" id="KW-1185">Reference proteome</keyword>
<organism evidence="1 2">
    <name type="scientific">Ciona savignyi</name>
    <name type="common">Pacific transparent sea squirt</name>
    <dbReference type="NCBI Taxonomy" id="51511"/>
    <lineage>
        <taxon>Eukaryota</taxon>
        <taxon>Metazoa</taxon>
        <taxon>Chordata</taxon>
        <taxon>Tunicata</taxon>
        <taxon>Ascidiacea</taxon>
        <taxon>Phlebobranchia</taxon>
        <taxon>Cionidae</taxon>
        <taxon>Ciona</taxon>
    </lineage>
</organism>
<dbReference type="AlphaFoldDB" id="H2YSE8"/>
<accession>H2YSE8</accession>
<evidence type="ECO:0000313" key="2">
    <source>
        <dbReference type="Proteomes" id="UP000007875"/>
    </source>
</evidence>
<name>H2YSE8_CIOSA</name>
<evidence type="ECO:0000313" key="1">
    <source>
        <dbReference type="Ensembl" id="ENSCSAVP00000008258.1"/>
    </source>
</evidence>
<dbReference type="Ensembl" id="ENSCSAVT00000008366.1">
    <property type="protein sequence ID" value="ENSCSAVP00000008258.1"/>
    <property type="gene ID" value="ENSCSAVG00000004915.1"/>
</dbReference>
<reference evidence="1" key="2">
    <citation type="submission" date="2025-08" db="UniProtKB">
        <authorList>
            <consortium name="Ensembl"/>
        </authorList>
    </citation>
    <scope>IDENTIFICATION</scope>
</reference>
<reference evidence="2" key="1">
    <citation type="submission" date="2003-08" db="EMBL/GenBank/DDBJ databases">
        <authorList>
            <person name="Birren B."/>
            <person name="Nusbaum C."/>
            <person name="Abebe A."/>
            <person name="Abouelleil A."/>
            <person name="Adekoya E."/>
            <person name="Ait-zahra M."/>
            <person name="Allen N."/>
            <person name="Allen T."/>
            <person name="An P."/>
            <person name="Anderson M."/>
            <person name="Anderson S."/>
            <person name="Arachchi H."/>
            <person name="Armbruster J."/>
            <person name="Bachantsang P."/>
            <person name="Baldwin J."/>
            <person name="Barry A."/>
            <person name="Bayul T."/>
            <person name="Blitshsteyn B."/>
            <person name="Bloom T."/>
            <person name="Blye J."/>
            <person name="Boguslavskiy L."/>
            <person name="Borowsky M."/>
            <person name="Boukhgalter B."/>
            <person name="Brunache A."/>
            <person name="Butler J."/>
            <person name="Calixte N."/>
            <person name="Calvo S."/>
            <person name="Camarata J."/>
            <person name="Campo K."/>
            <person name="Chang J."/>
            <person name="Cheshatsang Y."/>
            <person name="Citroen M."/>
            <person name="Collymore A."/>
            <person name="Considine T."/>
            <person name="Cook A."/>
            <person name="Cooke P."/>
            <person name="Corum B."/>
            <person name="Cuomo C."/>
            <person name="David R."/>
            <person name="Dawoe T."/>
            <person name="Degray S."/>
            <person name="Dodge S."/>
            <person name="Dooley K."/>
            <person name="Dorje P."/>
            <person name="Dorjee K."/>
            <person name="Dorris L."/>
            <person name="Duffey N."/>
            <person name="Dupes A."/>
            <person name="Elkins T."/>
            <person name="Engels R."/>
            <person name="Erickson J."/>
            <person name="Farina A."/>
            <person name="Faro S."/>
            <person name="Ferreira P."/>
            <person name="Fischer H."/>
            <person name="Fitzgerald M."/>
            <person name="Foley K."/>
            <person name="Gage D."/>
            <person name="Galagan J."/>
            <person name="Gearin G."/>
            <person name="Gnerre S."/>
            <person name="Gnirke A."/>
            <person name="Goyette A."/>
            <person name="Graham J."/>
            <person name="Grandbois E."/>
            <person name="Gyaltsen K."/>
            <person name="Hafez N."/>
            <person name="Hagopian D."/>
            <person name="Hagos B."/>
            <person name="Hall J."/>
            <person name="Hatcher B."/>
            <person name="Heller A."/>
            <person name="Higgins H."/>
            <person name="Honan T."/>
            <person name="Horn A."/>
            <person name="Houde N."/>
            <person name="Hughes L."/>
            <person name="Hulme W."/>
            <person name="Husby E."/>
            <person name="Iliev I."/>
            <person name="Jaffe D."/>
            <person name="Jones C."/>
            <person name="Kamal M."/>
            <person name="Kamat A."/>
            <person name="Kamvysselis M."/>
            <person name="Karlsson E."/>
            <person name="Kells C."/>
            <person name="Kieu A."/>
            <person name="Kisner P."/>
            <person name="Kodira C."/>
            <person name="Kulbokas E."/>
            <person name="Labutti K."/>
            <person name="Lama D."/>
            <person name="Landers T."/>
            <person name="Leger J."/>
            <person name="Levine S."/>
            <person name="Lewis D."/>
            <person name="Lewis T."/>
            <person name="Lindblad-toh K."/>
            <person name="Liu X."/>
            <person name="Lokyitsang T."/>
            <person name="Lokyitsang Y."/>
            <person name="Lucien O."/>
            <person name="Lui A."/>
            <person name="Ma L.J."/>
            <person name="Mabbitt R."/>
            <person name="Macdonald J."/>
            <person name="Maclean C."/>
            <person name="Major J."/>
            <person name="Manning J."/>
            <person name="Marabella R."/>
            <person name="Maru K."/>
            <person name="Matthews C."/>
            <person name="Mauceli E."/>
            <person name="Mccarthy M."/>
            <person name="Mcdonough S."/>
            <person name="Mcghee T."/>
            <person name="Meldrim J."/>
            <person name="Meneus L."/>
            <person name="Mesirov J."/>
            <person name="Mihalev A."/>
            <person name="Mihova T."/>
            <person name="Mikkelsen T."/>
            <person name="Mlenga V."/>
            <person name="Moru K."/>
            <person name="Mozes J."/>
            <person name="Mulrain L."/>
            <person name="Munson G."/>
            <person name="Naylor J."/>
            <person name="Newes C."/>
            <person name="Nguyen C."/>
            <person name="Nguyen N."/>
            <person name="Nguyen T."/>
            <person name="Nicol R."/>
            <person name="Nielsen C."/>
            <person name="Nizzari M."/>
            <person name="Norbu C."/>
            <person name="Norbu N."/>
            <person name="O'donnell P."/>
            <person name="Okoawo O."/>
            <person name="O'leary S."/>
            <person name="Omotosho B."/>
            <person name="O'neill K."/>
            <person name="Osman S."/>
            <person name="Parker S."/>
            <person name="Perrin D."/>
            <person name="Phunkhang P."/>
            <person name="Piqani B."/>
            <person name="Purcell S."/>
            <person name="Rachupka T."/>
            <person name="Ramasamy U."/>
            <person name="Rameau R."/>
            <person name="Ray V."/>
            <person name="Raymond C."/>
            <person name="Retta R."/>
            <person name="Richardson S."/>
            <person name="Rise C."/>
            <person name="Rodriguez J."/>
            <person name="Rogers J."/>
            <person name="Rogov P."/>
            <person name="Rutman M."/>
            <person name="Schupbach R."/>
            <person name="Seaman C."/>
            <person name="Settipalli S."/>
            <person name="Sharpe T."/>
            <person name="Sheridan J."/>
            <person name="Sherpa N."/>
            <person name="Shi J."/>
            <person name="Smirnov S."/>
            <person name="Smith C."/>
            <person name="Sougnez C."/>
            <person name="Spencer B."/>
            <person name="Stalker J."/>
            <person name="Stange-thomann N."/>
            <person name="Stavropoulos S."/>
            <person name="Stetson K."/>
            <person name="Stone C."/>
            <person name="Stone S."/>
            <person name="Stubbs M."/>
            <person name="Talamas J."/>
            <person name="Tchuinga P."/>
            <person name="Tenzing P."/>
            <person name="Tesfaye S."/>
            <person name="Theodore J."/>
            <person name="Thoulutsang Y."/>
            <person name="Topham K."/>
            <person name="Towey S."/>
            <person name="Tsamla T."/>
            <person name="Tsomo N."/>
            <person name="Vallee D."/>
            <person name="Vassiliev H."/>
            <person name="Venkataraman V."/>
            <person name="Vinson J."/>
            <person name="Vo A."/>
            <person name="Wade C."/>
            <person name="Wang S."/>
            <person name="Wangchuk T."/>
            <person name="Wangdi T."/>
            <person name="Whittaker C."/>
            <person name="Wilkinson J."/>
            <person name="Wu Y."/>
            <person name="Wyman D."/>
            <person name="Yadav S."/>
            <person name="Yang S."/>
            <person name="Yang X."/>
            <person name="Yeager S."/>
            <person name="Yee E."/>
            <person name="Young G."/>
            <person name="Zainoun J."/>
            <person name="Zembeck L."/>
            <person name="Zimmer A."/>
            <person name="Zody M."/>
            <person name="Lander E."/>
        </authorList>
    </citation>
    <scope>NUCLEOTIDE SEQUENCE [LARGE SCALE GENOMIC DNA]</scope>
</reference>
<dbReference type="InParanoid" id="H2YSE8"/>
<dbReference type="HOGENOM" id="CLU_2628166_0_0_1"/>
<reference evidence="1" key="3">
    <citation type="submission" date="2025-09" db="UniProtKB">
        <authorList>
            <consortium name="Ensembl"/>
        </authorList>
    </citation>
    <scope>IDENTIFICATION</scope>
</reference>
<sequence length="78" mass="9045">RHESSRPRLFSLNPGVLLSNSQSANTYRSKILNFKFQFSLFMSHNREAIFFAKRAVEIEAYTEFSLDFFATNVKSSNC</sequence>